<dbReference type="PRINTS" id="PR00742">
    <property type="entry name" value="GLHYDRLASE35"/>
</dbReference>
<evidence type="ECO:0000313" key="6">
    <source>
        <dbReference type="EMBL" id="KAJ6382012.1"/>
    </source>
</evidence>
<accession>A0ABQ9BCM4</accession>
<dbReference type="Pfam" id="PF01301">
    <property type="entry name" value="Glyco_hydro_35"/>
    <property type="match status" value="2"/>
</dbReference>
<protein>
    <recommendedName>
        <fullName evidence="3">beta-galactosidase</fullName>
        <ecNumber evidence="3">3.2.1.23</ecNumber>
    </recommendedName>
</protein>
<evidence type="ECO:0000256" key="2">
    <source>
        <dbReference type="ARBA" id="ARBA00009809"/>
    </source>
</evidence>
<evidence type="ECO:0000313" key="7">
    <source>
        <dbReference type="Proteomes" id="UP001141253"/>
    </source>
</evidence>
<evidence type="ECO:0000256" key="4">
    <source>
        <dbReference type="SAM" id="SignalP"/>
    </source>
</evidence>
<sequence length="259" mass="29328">MWGSWVSLLLIASLGLIGSCSAAAVEYDSSAVIINGERKIILSGSIHYPRSTVEMWSDLIQKAKEGGLDTIETYIFWNAHEPRRREYNFTGNLDFVKFFQKVQEAGLHGILRIGASLCGYTIFRISNSGTNNEIFKNEMRTFTTKIVNMAKEAKLFASQGGPIILAQENEYGNVMGPYGEAREIIRSMINTCNGFYCDAFTPNNPKNPKIWTENWTGWFKKWGQKDPHRTAEDLAFSVARFFQQNGVLQNYYMVDLSPT</sequence>
<name>A0ABQ9BCM4_9ROSI</name>
<feature type="chain" id="PRO_5046183168" description="beta-galactosidase" evidence="4">
    <location>
        <begin position="23"/>
        <end position="259"/>
    </location>
</feature>
<dbReference type="EC" id="3.2.1.23" evidence="3"/>
<comment type="catalytic activity">
    <reaction evidence="1">
        <text>Hydrolysis of terminal non-reducing beta-D-galactose residues in beta-D-galactosides.</text>
        <dbReference type="EC" id="3.2.1.23"/>
    </reaction>
</comment>
<gene>
    <name evidence="6" type="ORF">OIU77_030626</name>
</gene>
<comment type="caution">
    <text evidence="6">The sequence shown here is derived from an EMBL/GenBank/DDBJ whole genome shotgun (WGS) entry which is preliminary data.</text>
</comment>
<reference evidence="6" key="1">
    <citation type="submission" date="2022-10" db="EMBL/GenBank/DDBJ databases">
        <authorList>
            <person name="Hyden B.L."/>
            <person name="Feng K."/>
            <person name="Yates T."/>
            <person name="Jawdy S."/>
            <person name="Smart L.B."/>
            <person name="Muchero W."/>
        </authorList>
    </citation>
    <scope>NUCLEOTIDE SEQUENCE</scope>
    <source>
        <tissue evidence="6">Shoot tip</tissue>
    </source>
</reference>
<dbReference type="InterPro" id="IPR031330">
    <property type="entry name" value="Gly_Hdrlase_35_cat"/>
</dbReference>
<dbReference type="InterPro" id="IPR001944">
    <property type="entry name" value="Glycoside_Hdrlase_35"/>
</dbReference>
<feature type="domain" description="Glycoside hydrolase 35 catalytic" evidence="5">
    <location>
        <begin position="185"/>
        <end position="254"/>
    </location>
</feature>
<proteinExistence type="inferred from homology"/>
<evidence type="ECO:0000259" key="5">
    <source>
        <dbReference type="Pfam" id="PF01301"/>
    </source>
</evidence>
<organism evidence="6 7">
    <name type="scientific">Salix suchowensis</name>
    <dbReference type="NCBI Taxonomy" id="1278906"/>
    <lineage>
        <taxon>Eukaryota</taxon>
        <taxon>Viridiplantae</taxon>
        <taxon>Streptophyta</taxon>
        <taxon>Embryophyta</taxon>
        <taxon>Tracheophyta</taxon>
        <taxon>Spermatophyta</taxon>
        <taxon>Magnoliopsida</taxon>
        <taxon>eudicotyledons</taxon>
        <taxon>Gunneridae</taxon>
        <taxon>Pentapetalae</taxon>
        <taxon>rosids</taxon>
        <taxon>fabids</taxon>
        <taxon>Malpighiales</taxon>
        <taxon>Salicaceae</taxon>
        <taxon>Saliceae</taxon>
        <taxon>Salix</taxon>
    </lineage>
</organism>
<comment type="similarity">
    <text evidence="2">Belongs to the glycosyl hydrolase 35 family.</text>
</comment>
<feature type="signal peptide" evidence="4">
    <location>
        <begin position="1"/>
        <end position="22"/>
    </location>
</feature>
<dbReference type="PANTHER" id="PTHR23421">
    <property type="entry name" value="BETA-GALACTOSIDASE RELATED"/>
    <property type="match status" value="1"/>
</dbReference>
<dbReference type="EMBL" id="JAPFFI010000009">
    <property type="protein sequence ID" value="KAJ6382012.1"/>
    <property type="molecule type" value="Genomic_DNA"/>
</dbReference>
<dbReference type="InterPro" id="IPR017853">
    <property type="entry name" value="GH"/>
</dbReference>
<evidence type="ECO:0000256" key="1">
    <source>
        <dbReference type="ARBA" id="ARBA00001412"/>
    </source>
</evidence>
<dbReference type="Gene3D" id="3.20.20.80">
    <property type="entry name" value="Glycosidases"/>
    <property type="match status" value="1"/>
</dbReference>
<feature type="domain" description="Glycoside hydrolase 35 catalytic" evidence="5">
    <location>
        <begin position="32"/>
        <end position="179"/>
    </location>
</feature>
<keyword evidence="4" id="KW-0732">Signal</keyword>
<keyword evidence="7" id="KW-1185">Reference proteome</keyword>
<reference evidence="6" key="2">
    <citation type="journal article" date="2023" name="Int. J. Mol. Sci.">
        <title>De Novo Assembly and Annotation of 11 Diverse Shrub Willow (Salix) Genomes Reveals Novel Gene Organization in Sex-Linked Regions.</title>
        <authorList>
            <person name="Hyden B."/>
            <person name="Feng K."/>
            <person name="Yates T.B."/>
            <person name="Jawdy S."/>
            <person name="Cereghino C."/>
            <person name="Smart L.B."/>
            <person name="Muchero W."/>
        </authorList>
    </citation>
    <scope>NUCLEOTIDE SEQUENCE</scope>
    <source>
        <tissue evidence="6">Shoot tip</tissue>
    </source>
</reference>
<evidence type="ECO:0000256" key="3">
    <source>
        <dbReference type="ARBA" id="ARBA00012756"/>
    </source>
</evidence>
<dbReference type="SUPFAM" id="SSF51445">
    <property type="entry name" value="(Trans)glycosidases"/>
    <property type="match status" value="1"/>
</dbReference>
<dbReference type="Proteomes" id="UP001141253">
    <property type="component" value="Chromosome 6"/>
</dbReference>